<dbReference type="Gene3D" id="3.40.50.2300">
    <property type="match status" value="2"/>
</dbReference>
<evidence type="ECO:0000313" key="6">
    <source>
        <dbReference type="EMBL" id="QBE99838.1"/>
    </source>
</evidence>
<evidence type="ECO:0000256" key="2">
    <source>
        <dbReference type="ARBA" id="ARBA00023015"/>
    </source>
</evidence>
<dbReference type="PANTHER" id="PTHR30146:SF148">
    <property type="entry name" value="HTH-TYPE TRANSCRIPTIONAL REPRESSOR PURR-RELATED"/>
    <property type="match status" value="1"/>
</dbReference>
<dbReference type="RefSeq" id="WP_029467894.1">
    <property type="nucleotide sequence ID" value="NZ_AP031439.1"/>
</dbReference>
<evidence type="ECO:0000313" key="7">
    <source>
        <dbReference type="Proteomes" id="UP000289794"/>
    </source>
</evidence>
<evidence type="ECO:0000256" key="1">
    <source>
        <dbReference type="ARBA" id="ARBA00022491"/>
    </source>
</evidence>
<dbReference type="GO" id="GO:0000976">
    <property type="term" value="F:transcription cis-regulatory region binding"/>
    <property type="evidence" value="ECO:0007669"/>
    <property type="project" value="TreeGrafter"/>
</dbReference>
<dbReference type="SUPFAM" id="SSF53822">
    <property type="entry name" value="Periplasmic binding protein-like I"/>
    <property type="match status" value="1"/>
</dbReference>
<dbReference type="Gene3D" id="1.10.260.40">
    <property type="entry name" value="lambda repressor-like DNA-binding domains"/>
    <property type="match status" value="1"/>
</dbReference>
<dbReference type="Pfam" id="PF00532">
    <property type="entry name" value="Peripla_BP_1"/>
    <property type="match status" value="1"/>
</dbReference>
<dbReference type="InterPro" id="IPR028082">
    <property type="entry name" value="Peripla_BP_I"/>
</dbReference>
<keyword evidence="2" id="KW-0805">Transcription regulation</keyword>
<keyword evidence="1" id="KW-0678">Repressor</keyword>
<dbReference type="InterPro" id="IPR000843">
    <property type="entry name" value="HTH_LacI"/>
</dbReference>
<dbReference type="InterPro" id="IPR001761">
    <property type="entry name" value="Peripla_BP/Lac1_sug-bd_dom"/>
</dbReference>
<dbReference type="Proteomes" id="UP000289794">
    <property type="component" value="Chromosome"/>
</dbReference>
<reference evidence="6 7" key="1">
    <citation type="submission" date="2019-01" db="EMBL/GenBank/DDBJ databases">
        <title>PMF-metabolizing Aryl O-demethylase.</title>
        <authorList>
            <person name="Kim M."/>
        </authorList>
    </citation>
    <scope>NUCLEOTIDE SEQUENCE [LARGE SCALE GENOMIC DNA]</scope>
    <source>
        <strain evidence="6 7">PMF1</strain>
    </source>
</reference>
<name>A0A4V0Z8C7_9FIRM</name>
<evidence type="ECO:0000256" key="4">
    <source>
        <dbReference type="ARBA" id="ARBA00023163"/>
    </source>
</evidence>
<keyword evidence="4" id="KW-0804">Transcription</keyword>
<dbReference type="InterPro" id="IPR010982">
    <property type="entry name" value="Lambda_DNA-bd_dom_sf"/>
</dbReference>
<evidence type="ECO:0000256" key="3">
    <source>
        <dbReference type="ARBA" id="ARBA00023125"/>
    </source>
</evidence>
<dbReference type="SUPFAM" id="SSF47413">
    <property type="entry name" value="lambda repressor-like DNA-binding domains"/>
    <property type="match status" value="1"/>
</dbReference>
<dbReference type="GO" id="GO:0003700">
    <property type="term" value="F:DNA-binding transcription factor activity"/>
    <property type="evidence" value="ECO:0007669"/>
    <property type="project" value="TreeGrafter"/>
</dbReference>
<dbReference type="CDD" id="cd01392">
    <property type="entry name" value="HTH_LacI"/>
    <property type="match status" value="1"/>
</dbReference>
<protein>
    <submittedName>
        <fullName evidence="6">Catabolite control protein A</fullName>
    </submittedName>
</protein>
<sequence>MRVTLKDIARETNLSVTTVSLVLNQKECRVSDSTRSLILKTAEKMHYYPNQLAVGLVKQETKTIGLIIPDISNHFFANLALGIDDEMLKHDRNIILSNTNDRPERDLKSIQVLKSRGVDAIILAMASNVDQTHIRSYKDIIDNSPIPIIAVDRCNPAFNCSALKLNNKKGAYNAVSHLLSLGHRNIACITGPANSDSTQERLAGYEWAYRDAGIPLPKKYVFHGDYLRHSGNDATKQILNETKATAIFAFNDLMALGAYHCLRQEGLSIPDDMSIVGFDNIDFSDMLEVPLTTVNQPTYKIGQEAARRALLEISSPETEKQTISFEPHLIIRKSTAKPR</sequence>
<proteinExistence type="predicted"/>
<feature type="domain" description="HTH lacI-type" evidence="5">
    <location>
        <begin position="3"/>
        <end position="58"/>
    </location>
</feature>
<keyword evidence="3" id="KW-0238">DNA-binding</keyword>
<dbReference type="PANTHER" id="PTHR30146">
    <property type="entry name" value="LACI-RELATED TRANSCRIPTIONAL REPRESSOR"/>
    <property type="match status" value="1"/>
</dbReference>
<dbReference type="EMBL" id="CP035945">
    <property type="protein sequence ID" value="QBE99838.1"/>
    <property type="molecule type" value="Genomic_DNA"/>
</dbReference>
<evidence type="ECO:0000259" key="5">
    <source>
        <dbReference type="PROSITE" id="PS50932"/>
    </source>
</evidence>
<organism evidence="6 7">
    <name type="scientific">Blautia producta</name>
    <dbReference type="NCBI Taxonomy" id="33035"/>
    <lineage>
        <taxon>Bacteria</taxon>
        <taxon>Bacillati</taxon>
        <taxon>Bacillota</taxon>
        <taxon>Clostridia</taxon>
        <taxon>Lachnospirales</taxon>
        <taxon>Lachnospiraceae</taxon>
        <taxon>Blautia</taxon>
    </lineage>
</organism>
<dbReference type="PROSITE" id="PS50932">
    <property type="entry name" value="HTH_LACI_2"/>
    <property type="match status" value="1"/>
</dbReference>
<gene>
    <name evidence="6" type="primary">ccpA_9</name>
    <name evidence="6" type="ORF">PMF13cell1_05432</name>
</gene>
<dbReference type="SMART" id="SM00354">
    <property type="entry name" value="HTH_LACI"/>
    <property type="match status" value="1"/>
</dbReference>
<dbReference type="CDD" id="cd06267">
    <property type="entry name" value="PBP1_LacI_sugar_binding-like"/>
    <property type="match status" value="1"/>
</dbReference>
<dbReference type="KEGG" id="bpro:PMF13cell1_05432"/>
<dbReference type="Pfam" id="PF00356">
    <property type="entry name" value="LacI"/>
    <property type="match status" value="1"/>
</dbReference>
<accession>A0A4V0Z8C7</accession>
<dbReference type="AlphaFoldDB" id="A0A4V0Z8C7"/>